<dbReference type="AlphaFoldDB" id="A0A7I8L064"/>
<dbReference type="InterPro" id="IPR040357">
    <property type="entry name" value="Vma22/CCDC115"/>
</dbReference>
<dbReference type="Pfam" id="PF21730">
    <property type="entry name" value="Vma22_CCDC115"/>
    <property type="match status" value="1"/>
</dbReference>
<sequence>MGTTAAAGTEGRGEAVGEEDGAILQLLDSLDGYISLMGSLSSSLRQGWLELSSARHSMGNSRISSVLFDMKPHSSATTVDLTVSTASDADQATQPHFSLLKWGSRGDEKSPSVEVDGKTPSQASSSTIYPAVAADNQVRKKRSKALSMFGALVPPKLRVAQGSFETSLEAIIEIANTRSTILSALGRLQTVDLRS</sequence>
<organism evidence="3 4">
    <name type="scientific">Spirodela intermedia</name>
    <name type="common">Intermediate duckweed</name>
    <dbReference type="NCBI Taxonomy" id="51605"/>
    <lineage>
        <taxon>Eukaryota</taxon>
        <taxon>Viridiplantae</taxon>
        <taxon>Streptophyta</taxon>
        <taxon>Embryophyta</taxon>
        <taxon>Tracheophyta</taxon>
        <taxon>Spermatophyta</taxon>
        <taxon>Magnoliopsida</taxon>
        <taxon>Liliopsida</taxon>
        <taxon>Araceae</taxon>
        <taxon>Lemnoideae</taxon>
        <taxon>Spirodela</taxon>
    </lineage>
</organism>
<evidence type="ECO:0000313" key="4">
    <source>
        <dbReference type="Proteomes" id="UP000663760"/>
    </source>
</evidence>
<keyword evidence="4" id="KW-1185">Reference proteome</keyword>
<dbReference type="PANTHER" id="PTHR31996">
    <property type="entry name" value="COILED-COIL DOMAIN-CONTAINING PROTEIN 115"/>
    <property type="match status" value="1"/>
</dbReference>
<dbReference type="GO" id="GO:0070072">
    <property type="term" value="P:vacuolar proton-transporting V-type ATPase complex assembly"/>
    <property type="evidence" value="ECO:0007669"/>
    <property type="project" value="InterPro"/>
</dbReference>
<dbReference type="PANTHER" id="PTHR31996:SF2">
    <property type="entry name" value="COILED-COIL DOMAIN-CONTAINING PROTEIN 115"/>
    <property type="match status" value="1"/>
</dbReference>
<evidence type="ECO:0000256" key="1">
    <source>
        <dbReference type="ARBA" id="ARBA00093634"/>
    </source>
</evidence>
<feature type="region of interest" description="Disordered" evidence="2">
    <location>
        <begin position="101"/>
        <end position="127"/>
    </location>
</feature>
<feature type="compositionally biased region" description="Basic and acidic residues" evidence="2">
    <location>
        <begin position="104"/>
        <end position="117"/>
    </location>
</feature>
<reference evidence="3" key="1">
    <citation type="submission" date="2020-02" db="EMBL/GenBank/DDBJ databases">
        <authorList>
            <person name="Scholz U."/>
            <person name="Mascher M."/>
            <person name="Fiebig A."/>
        </authorList>
    </citation>
    <scope>NUCLEOTIDE SEQUENCE</scope>
</reference>
<gene>
    <name evidence="3" type="ORF">SI8410_10014125</name>
</gene>
<dbReference type="OrthoDB" id="408631at2759"/>
<accession>A0A7I8L064</accession>
<name>A0A7I8L064_SPIIN</name>
<proteinExistence type="predicted"/>
<evidence type="ECO:0000313" key="3">
    <source>
        <dbReference type="EMBL" id="CAA7403447.1"/>
    </source>
</evidence>
<dbReference type="EMBL" id="LR746273">
    <property type="protein sequence ID" value="CAA7403447.1"/>
    <property type="molecule type" value="Genomic_DNA"/>
</dbReference>
<protein>
    <recommendedName>
        <fullName evidence="1">Vacuolar ATPase assembly protein VMA22</fullName>
    </recommendedName>
</protein>
<evidence type="ECO:0000256" key="2">
    <source>
        <dbReference type="SAM" id="MobiDB-lite"/>
    </source>
</evidence>
<dbReference type="GO" id="GO:0051082">
    <property type="term" value="F:unfolded protein binding"/>
    <property type="evidence" value="ECO:0007669"/>
    <property type="project" value="TreeGrafter"/>
</dbReference>
<dbReference type="Proteomes" id="UP000663760">
    <property type="component" value="Chromosome 10"/>
</dbReference>